<dbReference type="PANTHER" id="PTHR46068">
    <property type="entry name" value="PROTEIN CBG27172"/>
    <property type="match status" value="1"/>
</dbReference>
<dbReference type="Proteomes" id="UP001160148">
    <property type="component" value="Unassembled WGS sequence"/>
</dbReference>
<dbReference type="GO" id="GO:0005634">
    <property type="term" value="C:nucleus"/>
    <property type="evidence" value="ECO:0007669"/>
    <property type="project" value="UniProtKB-SubCell"/>
</dbReference>
<accession>A0AAV0Y4V8</accession>
<dbReference type="EMBL" id="CARXXK010001207">
    <property type="protein sequence ID" value="CAI6374451.1"/>
    <property type="molecule type" value="Genomic_DNA"/>
</dbReference>
<comment type="subcellular location">
    <subcellularLocation>
        <location evidence="1">Nucleus</location>
    </subcellularLocation>
</comment>
<dbReference type="AlphaFoldDB" id="A0AAV0Y4V8"/>
<evidence type="ECO:0000313" key="2">
    <source>
        <dbReference type="EMBL" id="CAI6374451.1"/>
    </source>
</evidence>
<evidence type="ECO:0000256" key="1">
    <source>
        <dbReference type="ARBA" id="ARBA00004123"/>
    </source>
</evidence>
<keyword evidence="3" id="KW-1185">Reference proteome</keyword>
<evidence type="ECO:0008006" key="4">
    <source>
        <dbReference type="Google" id="ProtNLM"/>
    </source>
</evidence>
<gene>
    <name evidence="2" type="ORF">MEUPH1_LOCUS28079</name>
</gene>
<comment type="caution">
    <text evidence="2">The sequence shown here is derived from an EMBL/GenBank/DDBJ whole genome shotgun (WGS) entry which is preliminary data.</text>
</comment>
<organism evidence="2 3">
    <name type="scientific">Macrosiphum euphorbiae</name>
    <name type="common">potato aphid</name>
    <dbReference type="NCBI Taxonomy" id="13131"/>
    <lineage>
        <taxon>Eukaryota</taxon>
        <taxon>Metazoa</taxon>
        <taxon>Ecdysozoa</taxon>
        <taxon>Arthropoda</taxon>
        <taxon>Hexapoda</taxon>
        <taxon>Insecta</taxon>
        <taxon>Pterygota</taxon>
        <taxon>Neoptera</taxon>
        <taxon>Paraneoptera</taxon>
        <taxon>Hemiptera</taxon>
        <taxon>Sternorrhyncha</taxon>
        <taxon>Aphidomorpha</taxon>
        <taxon>Aphidoidea</taxon>
        <taxon>Aphididae</taxon>
        <taxon>Macrosiphini</taxon>
        <taxon>Macrosiphum</taxon>
    </lineage>
</organism>
<sequence>MEWGIKENRIAVIALFKCNKTPLEIFNLLKLLKITKKFVYRTIKRFNEFNTIDNKPRSGRTCEIRTNATVKAVTQRIRRNPLRKQKIMAREMKIPPRTMSRIIKEDLGLGAYRRSTGQRLTDALRQIRMTRAKKLLKRYAKNGHRQIMFTDEKFFTVEEIFNRQNDRVYAHFSREAAEKIQRVE</sequence>
<proteinExistence type="predicted"/>
<evidence type="ECO:0000313" key="3">
    <source>
        <dbReference type="Proteomes" id="UP001160148"/>
    </source>
</evidence>
<protein>
    <recommendedName>
        <fullName evidence="4">Transposase Tc1-like domain-containing protein</fullName>
    </recommendedName>
</protein>
<dbReference type="PANTHER" id="PTHR46068:SF1">
    <property type="entry name" value="TRANSPOSASE IS30-LIKE HTH DOMAIN-CONTAINING PROTEIN"/>
    <property type="match status" value="1"/>
</dbReference>
<name>A0AAV0Y4V8_9HEMI</name>
<reference evidence="2 3" key="1">
    <citation type="submission" date="2023-01" db="EMBL/GenBank/DDBJ databases">
        <authorList>
            <person name="Whitehead M."/>
        </authorList>
    </citation>
    <scope>NUCLEOTIDE SEQUENCE [LARGE SCALE GENOMIC DNA]</scope>
</reference>
<dbReference type="InterPro" id="IPR009057">
    <property type="entry name" value="Homeodomain-like_sf"/>
</dbReference>
<dbReference type="SUPFAM" id="SSF46689">
    <property type="entry name" value="Homeodomain-like"/>
    <property type="match status" value="1"/>
</dbReference>